<name>A0A0F8Z5W9_9ZZZZ</name>
<evidence type="ECO:0000313" key="2">
    <source>
        <dbReference type="EMBL" id="KKK89187.1"/>
    </source>
</evidence>
<sequence length="104" mass="12265">MIGRYYTSPEGTSEAVRCRRPVIRSPAFSSYWWLWIYLGLLVAGFAAFWLLTIVLREADELRLEQRQQQRRDLIEQIHGECQRAAPRNAERQRACAERAQELLQ</sequence>
<organism evidence="2">
    <name type="scientific">marine sediment metagenome</name>
    <dbReference type="NCBI Taxonomy" id="412755"/>
    <lineage>
        <taxon>unclassified sequences</taxon>
        <taxon>metagenomes</taxon>
        <taxon>ecological metagenomes</taxon>
    </lineage>
</organism>
<proteinExistence type="predicted"/>
<gene>
    <name evidence="2" type="ORF">LCGC14_2735630</name>
</gene>
<keyword evidence="1" id="KW-0812">Transmembrane</keyword>
<accession>A0A0F8Z5W9</accession>
<keyword evidence="1" id="KW-1133">Transmembrane helix</keyword>
<dbReference type="EMBL" id="LAZR01049632">
    <property type="protein sequence ID" value="KKK89187.1"/>
    <property type="molecule type" value="Genomic_DNA"/>
</dbReference>
<evidence type="ECO:0000256" key="1">
    <source>
        <dbReference type="SAM" id="Phobius"/>
    </source>
</evidence>
<keyword evidence="1" id="KW-0472">Membrane</keyword>
<protein>
    <submittedName>
        <fullName evidence="2">Uncharacterized protein</fullName>
    </submittedName>
</protein>
<dbReference type="AlphaFoldDB" id="A0A0F8Z5W9"/>
<reference evidence="2" key="1">
    <citation type="journal article" date="2015" name="Nature">
        <title>Complex archaea that bridge the gap between prokaryotes and eukaryotes.</title>
        <authorList>
            <person name="Spang A."/>
            <person name="Saw J.H."/>
            <person name="Jorgensen S.L."/>
            <person name="Zaremba-Niedzwiedzka K."/>
            <person name="Martijn J."/>
            <person name="Lind A.E."/>
            <person name="van Eijk R."/>
            <person name="Schleper C."/>
            <person name="Guy L."/>
            <person name="Ettema T.J."/>
        </authorList>
    </citation>
    <scope>NUCLEOTIDE SEQUENCE</scope>
</reference>
<comment type="caution">
    <text evidence="2">The sequence shown here is derived from an EMBL/GenBank/DDBJ whole genome shotgun (WGS) entry which is preliminary data.</text>
</comment>
<feature type="transmembrane region" description="Helical" evidence="1">
    <location>
        <begin position="32"/>
        <end position="55"/>
    </location>
</feature>